<protein>
    <submittedName>
        <fullName evidence="1">Uncharacterized protein</fullName>
    </submittedName>
</protein>
<reference evidence="1 2" key="1">
    <citation type="submission" date="2021-06" db="EMBL/GenBank/DDBJ databases">
        <title>Caerostris extrusa draft genome.</title>
        <authorList>
            <person name="Kono N."/>
            <person name="Arakawa K."/>
        </authorList>
    </citation>
    <scope>NUCLEOTIDE SEQUENCE [LARGE SCALE GENOMIC DNA]</scope>
</reference>
<proteinExistence type="predicted"/>
<evidence type="ECO:0000313" key="2">
    <source>
        <dbReference type="Proteomes" id="UP001054945"/>
    </source>
</evidence>
<name>A0AAV4PW92_CAEEX</name>
<dbReference type="EMBL" id="BPLR01005048">
    <property type="protein sequence ID" value="GIX99447.1"/>
    <property type="molecule type" value="Genomic_DNA"/>
</dbReference>
<comment type="caution">
    <text evidence="1">The sequence shown here is derived from an EMBL/GenBank/DDBJ whole genome shotgun (WGS) entry which is preliminary data.</text>
</comment>
<evidence type="ECO:0000313" key="1">
    <source>
        <dbReference type="EMBL" id="GIX99447.1"/>
    </source>
</evidence>
<dbReference type="Proteomes" id="UP001054945">
    <property type="component" value="Unassembled WGS sequence"/>
</dbReference>
<gene>
    <name evidence="1" type="ORF">CEXT_720771</name>
</gene>
<organism evidence="1 2">
    <name type="scientific">Caerostris extrusa</name>
    <name type="common">Bark spider</name>
    <name type="synonym">Caerostris bankana</name>
    <dbReference type="NCBI Taxonomy" id="172846"/>
    <lineage>
        <taxon>Eukaryota</taxon>
        <taxon>Metazoa</taxon>
        <taxon>Ecdysozoa</taxon>
        <taxon>Arthropoda</taxon>
        <taxon>Chelicerata</taxon>
        <taxon>Arachnida</taxon>
        <taxon>Araneae</taxon>
        <taxon>Araneomorphae</taxon>
        <taxon>Entelegynae</taxon>
        <taxon>Araneoidea</taxon>
        <taxon>Araneidae</taxon>
        <taxon>Caerostris</taxon>
    </lineage>
</organism>
<dbReference type="AlphaFoldDB" id="A0AAV4PW92"/>
<sequence>MFQSCRRTYIKSRPVLKNLDRFTSQRLIQGNHGNSFSLTEKSNETTRVLILLWLRHTHLEPKPQQPNLIYRAQVVCALICTQLKRACAVILAFVQFPFYMLELPESRFHHCVMFCDNTNSDWPSLNYFAIV</sequence>
<keyword evidence="2" id="KW-1185">Reference proteome</keyword>
<accession>A0AAV4PW92</accession>